<comment type="caution">
    <text evidence="2">The sequence shown here is derived from an EMBL/GenBank/DDBJ whole genome shotgun (WGS) entry which is preliminary data.</text>
</comment>
<keyword evidence="1" id="KW-0812">Transmembrane</keyword>
<keyword evidence="1" id="KW-1133">Transmembrane helix</keyword>
<gene>
    <name evidence="2" type="ORF">RMSM_03270</name>
</gene>
<sequence>MLDLTADNGLIVQLAAIVFVLVPICYIAEVIVQPHVSQLISTLWERARNSPSDSAIETN</sequence>
<dbReference type="EMBL" id="ANOG01000476">
    <property type="protein sequence ID" value="EMI19807.1"/>
    <property type="molecule type" value="Genomic_DNA"/>
</dbReference>
<keyword evidence="1" id="KW-0472">Membrane</keyword>
<evidence type="ECO:0000256" key="1">
    <source>
        <dbReference type="SAM" id="Phobius"/>
    </source>
</evidence>
<organism evidence="2 3">
    <name type="scientific">Rhodopirellula maiorica SM1</name>
    <dbReference type="NCBI Taxonomy" id="1265738"/>
    <lineage>
        <taxon>Bacteria</taxon>
        <taxon>Pseudomonadati</taxon>
        <taxon>Planctomycetota</taxon>
        <taxon>Planctomycetia</taxon>
        <taxon>Pirellulales</taxon>
        <taxon>Pirellulaceae</taxon>
        <taxon>Novipirellula</taxon>
    </lineage>
</organism>
<evidence type="ECO:0000313" key="3">
    <source>
        <dbReference type="Proteomes" id="UP000011991"/>
    </source>
</evidence>
<protein>
    <submittedName>
        <fullName evidence="2">Uncharacterized protein</fullName>
    </submittedName>
</protein>
<keyword evidence="3" id="KW-1185">Reference proteome</keyword>
<reference evidence="2 3" key="1">
    <citation type="journal article" date="2013" name="Mar. Genomics">
        <title>Expression of sulfatases in Rhodopirellula baltica and the diversity of sulfatases in the genus Rhodopirellula.</title>
        <authorList>
            <person name="Wegner C.E."/>
            <person name="Richter-Heitmann T."/>
            <person name="Klindworth A."/>
            <person name="Klockow C."/>
            <person name="Richter M."/>
            <person name="Achstetter T."/>
            <person name="Glockner F.O."/>
            <person name="Harder J."/>
        </authorList>
    </citation>
    <scope>NUCLEOTIDE SEQUENCE [LARGE SCALE GENOMIC DNA]</scope>
    <source>
        <strain evidence="2 3">SM1</strain>
    </source>
</reference>
<feature type="transmembrane region" description="Helical" evidence="1">
    <location>
        <begin position="12"/>
        <end position="32"/>
    </location>
</feature>
<name>M5RWP3_9BACT</name>
<proteinExistence type="predicted"/>
<dbReference type="Proteomes" id="UP000011991">
    <property type="component" value="Unassembled WGS sequence"/>
</dbReference>
<evidence type="ECO:0000313" key="2">
    <source>
        <dbReference type="EMBL" id="EMI19807.1"/>
    </source>
</evidence>
<accession>M5RWP3</accession>
<dbReference type="PATRIC" id="fig|1265738.3.peg.3264"/>
<dbReference type="AlphaFoldDB" id="M5RWP3"/>